<feature type="region of interest" description="Disordered" evidence="1">
    <location>
        <begin position="50"/>
        <end position="115"/>
    </location>
</feature>
<proteinExistence type="predicted"/>
<name>A0A1B6M8Z6_9HEMI</name>
<sequence>MLRQKVTSRRDLKKLEFSLQVDRSLNLTLVGDVFLAHLEKRRQDFVKPQARKKKLNVAPGKSVYASDLEPPTSTDVEEASTSRKVTKRNSMTKKKEPPVKKIKKPDPSDSTSEDE</sequence>
<evidence type="ECO:0000256" key="1">
    <source>
        <dbReference type="SAM" id="MobiDB-lite"/>
    </source>
</evidence>
<organism evidence="2">
    <name type="scientific">Graphocephala atropunctata</name>
    <dbReference type="NCBI Taxonomy" id="36148"/>
    <lineage>
        <taxon>Eukaryota</taxon>
        <taxon>Metazoa</taxon>
        <taxon>Ecdysozoa</taxon>
        <taxon>Arthropoda</taxon>
        <taxon>Hexapoda</taxon>
        <taxon>Insecta</taxon>
        <taxon>Pterygota</taxon>
        <taxon>Neoptera</taxon>
        <taxon>Paraneoptera</taxon>
        <taxon>Hemiptera</taxon>
        <taxon>Auchenorrhyncha</taxon>
        <taxon>Membracoidea</taxon>
        <taxon>Cicadellidae</taxon>
        <taxon>Cicadellinae</taxon>
        <taxon>Cicadellini</taxon>
        <taxon>Graphocephala</taxon>
    </lineage>
</organism>
<dbReference type="AlphaFoldDB" id="A0A1B6M8Z6"/>
<accession>A0A1B6M8Z6</accession>
<feature type="non-terminal residue" evidence="2">
    <location>
        <position position="115"/>
    </location>
</feature>
<protein>
    <submittedName>
        <fullName evidence="2">Uncharacterized protein</fullName>
    </submittedName>
</protein>
<feature type="compositionally biased region" description="Basic and acidic residues" evidence="1">
    <location>
        <begin position="93"/>
        <end position="107"/>
    </location>
</feature>
<gene>
    <name evidence="2" type="ORF">g.13574</name>
</gene>
<evidence type="ECO:0000313" key="2">
    <source>
        <dbReference type="EMBL" id="JAT32405.1"/>
    </source>
</evidence>
<reference evidence="2" key="1">
    <citation type="submission" date="2015-11" db="EMBL/GenBank/DDBJ databases">
        <title>De novo transcriptome assembly of four potential Pierce s Disease insect vectors from Arizona vineyards.</title>
        <authorList>
            <person name="Tassone E.E."/>
        </authorList>
    </citation>
    <scope>NUCLEOTIDE SEQUENCE</scope>
</reference>
<dbReference type="EMBL" id="GEBQ01007572">
    <property type="protein sequence ID" value="JAT32405.1"/>
    <property type="molecule type" value="Transcribed_RNA"/>
</dbReference>